<feature type="chain" id="PRO_5040814245" evidence="1">
    <location>
        <begin position="22"/>
        <end position="311"/>
    </location>
</feature>
<gene>
    <name evidence="2" type="ORF">OIU80_04675</name>
</gene>
<feature type="signal peptide" evidence="1">
    <location>
        <begin position="1"/>
        <end position="21"/>
    </location>
</feature>
<reference evidence="2" key="1">
    <citation type="submission" date="2022-10" db="EMBL/GenBank/DDBJ databases">
        <title>Two novel species of Flavobacterium.</title>
        <authorList>
            <person name="Liu Q."/>
            <person name="Xin Y.-H."/>
        </authorList>
    </citation>
    <scope>NUCLEOTIDE SEQUENCE</scope>
    <source>
        <strain evidence="2">LS1R47</strain>
    </source>
</reference>
<dbReference type="RefSeq" id="WP_264285894.1">
    <property type="nucleotide sequence ID" value="NZ_JAOZEV010000003.1"/>
</dbReference>
<sequence>MKRLKLFIAVILCSYSSVMFGQQDAQYTQYMYNTININPAYAGSRGAISILGLHRTQWVGLDGAPKTNTLSINAPISPNMGLGMSVINDNIGPSTENNISVDLAYTLDVSPFYKLSFGLKGTANLLNVDFTKLNIYDPADPRFQYNIDNKFSPNIGAGVYLHSNKSYLGLSIPNMLENSHYNKSAKDESQNYVVKERMHYYLIAGYVFDLDYNLKFKPSFLTKVVEGAPLQTDISANFLFNEKFTAGLAYRWSASVSGIAGFQVSDSLFVGYAYDAETTKLANYNSGSHEIFLRFEVLGRSKSRMMSPRFF</sequence>
<dbReference type="AlphaFoldDB" id="A0A9X2ZN36"/>
<dbReference type="InterPro" id="IPR019861">
    <property type="entry name" value="PorP/SprF_Bacteroidetes"/>
</dbReference>
<evidence type="ECO:0000256" key="1">
    <source>
        <dbReference type="SAM" id="SignalP"/>
    </source>
</evidence>
<comment type="caution">
    <text evidence="2">The sequence shown here is derived from an EMBL/GenBank/DDBJ whole genome shotgun (WGS) entry which is preliminary data.</text>
</comment>
<accession>A0A9X2ZN36</accession>
<evidence type="ECO:0000313" key="3">
    <source>
        <dbReference type="Proteomes" id="UP001151133"/>
    </source>
</evidence>
<organism evidence="2 3">
    <name type="scientific">Flavobacterium frigoritolerans</name>
    <dbReference type="NCBI Taxonomy" id="2987686"/>
    <lineage>
        <taxon>Bacteria</taxon>
        <taxon>Pseudomonadati</taxon>
        <taxon>Bacteroidota</taxon>
        <taxon>Flavobacteriia</taxon>
        <taxon>Flavobacteriales</taxon>
        <taxon>Flavobacteriaceae</taxon>
        <taxon>Flavobacterium</taxon>
    </lineage>
</organism>
<evidence type="ECO:0000313" key="2">
    <source>
        <dbReference type="EMBL" id="MCV9931566.1"/>
    </source>
</evidence>
<keyword evidence="3" id="KW-1185">Reference proteome</keyword>
<dbReference type="Proteomes" id="UP001151133">
    <property type="component" value="Unassembled WGS sequence"/>
</dbReference>
<keyword evidence="1" id="KW-0732">Signal</keyword>
<dbReference type="Pfam" id="PF11751">
    <property type="entry name" value="PorP_SprF"/>
    <property type="match status" value="1"/>
</dbReference>
<dbReference type="NCBIfam" id="TIGR03519">
    <property type="entry name" value="T9SS_PorP_fam"/>
    <property type="match status" value="1"/>
</dbReference>
<protein>
    <submittedName>
        <fullName evidence="2">Type IX secretion system membrane protein PorP/SprF</fullName>
    </submittedName>
</protein>
<proteinExistence type="predicted"/>
<dbReference type="EMBL" id="JAOZEV010000003">
    <property type="protein sequence ID" value="MCV9931566.1"/>
    <property type="molecule type" value="Genomic_DNA"/>
</dbReference>
<name>A0A9X2ZN36_9FLAO</name>